<evidence type="ECO:0000313" key="1">
    <source>
        <dbReference type="EMBL" id="KAI4355187.1"/>
    </source>
</evidence>
<dbReference type="Proteomes" id="UP000828941">
    <property type="component" value="Chromosome 2"/>
</dbReference>
<reference evidence="1 2" key="1">
    <citation type="journal article" date="2022" name="DNA Res.">
        <title>Chromosomal-level genome assembly of the orchid tree Bauhinia variegata (Leguminosae; Cercidoideae) supports the allotetraploid origin hypothesis of Bauhinia.</title>
        <authorList>
            <person name="Zhong Y."/>
            <person name="Chen Y."/>
            <person name="Zheng D."/>
            <person name="Pang J."/>
            <person name="Liu Y."/>
            <person name="Luo S."/>
            <person name="Meng S."/>
            <person name="Qian L."/>
            <person name="Wei D."/>
            <person name="Dai S."/>
            <person name="Zhou R."/>
        </authorList>
    </citation>
    <scope>NUCLEOTIDE SEQUENCE [LARGE SCALE GENOMIC DNA]</scope>
    <source>
        <strain evidence="1">BV-YZ2020</strain>
    </source>
</reference>
<dbReference type="EMBL" id="CM039427">
    <property type="protein sequence ID" value="KAI4355187.1"/>
    <property type="molecule type" value="Genomic_DNA"/>
</dbReference>
<name>A0ACB9Q580_BAUVA</name>
<organism evidence="1 2">
    <name type="scientific">Bauhinia variegata</name>
    <name type="common">Purple orchid tree</name>
    <name type="synonym">Phanera variegata</name>
    <dbReference type="NCBI Taxonomy" id="167791"/>
    <lineage>
        <taxon>Eukaryota</taxon>
        <taxon>Viridiplantae</taxon>
        <taxon>Streptophyta</taxon>
        <taxon>Embryophyta</taxon>
        <taxon>Tracheophyta</taxon>
        <taxon>Spermatophyta</taxon>
        <taxon>Magnoliopsida</taxon>
        <taxon>eudicotyledons</taxon>
        <taxon>Gunneridae</taxon>
        <taxon>Pentapetalae</taxon>
        <taxon>rosids</taxon>
        <taxon>fabids</taxon>
        <taxon>Fabales</taxon>
        <taxon>Fabaceae</taxon>
        <taxon>Cercidoideae</taxon>
        <taxon>Cercideae</taxon>
        <taxon>Bauhiniinae</taxon>
        <taxon>Bauhinia</taxon>
    </lineage>
</organism>
<keyword evidence="2" id="KW-1185">Reference proteome</keyword>
<gene>
    <name evidence="1" type="ORF">L6164_003981</name>
</gene>
<sequence length="244" mass="27079">MAEQSTKPILQKPPGYRDPSMPGQPVKPPIRKPVLPPSFRPKKTKRNYCRCCCCICCIVFLILILVVIIIAGLIYLVYSPRLPVFHMQSFRIPQLNVTDKPDGEYLNAQTVARVEVKNPSGRMVWNFKDASFEISANNGDVSLGSDTIPAFSLKESEVKSLRVETSVRGTLLKDGQGKDLKGKLRSKELVPTVKVDTEAGVVLDGFKIGMVKIDVECSNVSMKGLENGQMPQCTITVLKWVKIE</sequence>
<proteinExistence type="predicted"/>
<comment type="caution">
    <text evidence="1">The sequence shown here is derived from an EMBL/GenBank/DDBJ whole genome shotgun (WGS) entry which is preliminary data.</text>
</comment>
<protein>
    <submittedName>
        <fullName evidence="1">Uncharacterized protein</fullName>
    </submittedName>
</protein>
<accession>A0ACB9Q580</accession>
<evidence type="ECO:0000313" key="2">
    <source>
        <dbReference type="Proteomes" id="UP000828941"/>
    </source>
</evidence>